<proteinExistence type="predicted"/>
<evidence type="ECO:0000313" key="3">
    <source>
        <dbReference type="Proteomes" id="UP001295740"/>
    </source>
</evidence>
<keyword evidence="3" id="KW-1185">Reference proteome</keyword>
<feature type="signal peptide" evidence="1">
    <location>
        <begin position="1"/>
        <end position="22"/>
    </location>
</feature>
<keyword evidence="1" id="KW-0732">Signal</keyword>
<dbReference type="AlphaFoldDB" id="A0AAI8YJK8"/>
<sequence>MILPKTNLIALLGFGLLVQSMAFGPSHDRQVAKRGNTVVARGAEDDIFMKDAPIIDDVDEEET</sequence>
<evidence type="ECO:0000313" key="2">
    <source>
        <dbReference type="EMBL" id="CAJ2507261.1"/>
    </source>
</evidence>
<organism evidence="2 3">
    <name type="scientific">Anthostomella pinea</name>
    <dbReference type="NCBI Taxonomy" id="933095"/>
    <lineage>
        <taxon>Eukaryota</taxon>
        <taxon>Fungi</taxon>
        <taxon>Dikarya</taxon>
        <taxon>Ascomycota</taxon>
        <taxon>Pezizomycotina</taxon>
        <taxon>Sordariomycetes</taxon>
        <taxon>Xylariomycetidae</taxon>
        <taxon>Xylariales</taxon>
        <taxon>Xylariaceae</taxon>
        <taxon>Anthostomella</taxon>
    </lineage>
</organism>
<gene>
    <name evidence="2" type="ORF">KHLLAP_LOCUS7729</name>
</gene>
<dbReference type="Proteomes" id="UP001295740">
    <property type="component" value="Unassembled WGS sequence"/>
</dbReference>
<feature type="chain" id="PRO_5042565154" evidence="1">
    <location>
        <begin position="23"/>
        <end position="63"/>
    </location>
</feature>
<comment type="caution">
    <text evidence="2">The sequence shown here is derived from an EMBL/GenBank/DDBJ whole genome shotgun (WGS) entry which is preliminary data.</text>
</comment>
<dbReference type="EMBL" id="CAUWAG010000010">
    <property type="protein sequence ID" value="CAJ2507261.1"/>
    <property type="molecule type" value="Genomic_DNA"/>
</dbReference>
<evidence type="ECO:0000256" key="1">
    <source>
        <dbReference type="SAM" id="SignalP"/>
    </source>
</evidence>
<name>A0AAI8YJK8_9PEZI</name>
<reference evidence="2" key="1">
    <citation type="submission" date="2023-10" db="EMBL/GenBank/DDBJ databases">
        <authorList>
            <person name="Hackl T."/>
        </authorList>
    </citation>
    <scope>NUCLEOTIDE SEQUENCE</scope>
</reference>
<protein>
    <submittedName>
        <fullName evidence="2">Uu.00g084470.m01.CDS01</fullName>
    </submittedName>
</protein>
<accession>A0AAI8YJK8</accession>